<organism evidence="2 3">
    <name type="scientific">Rubroshorea leprosula</name>
    <dbReference type="NCBI Taxonomy" id="152421"/>
    <lineage>
        <taxon>Eukaryota</taxon>
        <taxon>Viridiplantae</taxon>
        <taxon>Streptophyta</taxon>
        <taxon>Embryophyta</taxon>
        <taxon>Tracheophyta</taxon>
        <taxon>Spermatophyta</taxon>
        <taxon>Magnoliopsida</taxon>
        <taxon>eudicotyledons</taxon>
        <taxon>Gunneridae</taxon>
        <taxon>Pentapetalae</taxon>
        <taxon>rosids</taxon>
        <taxon>malvids</taxon>
        <taxon>Malvales</taxon>
        <taxon>Dipterocarpaceae</taxon>
        <taxon>Rubroshorea</taxon>
    </lineage>
</organism>
<sequence length="119" mass="12384">MDSSEIPIEILLPAEKPLVSARLSIAESGEAETTRDGGEHGENDYGEEGNAVVEAPEEIRDVQGHMGESAVTGASELLPSFSTEAEKGTLAESGRVELASGGIYKEVQRGDEVAEAGIA</sequence>
<dbReference type="EMBL" id="BPVZ01000051">
    <property type="protein sequence ID" value="GKV18587.1"/>
    <property type="molecule type" value="Genomic_DNA"/>
</dbReference>
<comment type="caution">
    <text evidence="2">The sequence shown here is derived from an EMBL/GenBank/DDBJ whole genome shotgun (WGS) entry which is preliminary data.</text>
</comment>
<proteinExistence type="predicted"/>
<protein>
    <submittedName>
        <fullName evidence="2">Uncharacterized protein</fullName>
    </submittedName>
</protein>
<evidence type="ECO:0000313" key="3">
    <source>
        <dbReference type="Proteomes" id="UP001054252"/>
    </source>
</evidence>
<gene>
    <name evidence="2" type="ORF">SLEP1_g28947</name>
</gene>
<dbReference type="AlphaFoldDB" id="A0AAV5K3Y5"/>
<feature type="compositionally biased region" description="Basic and acidic residues" evidence="1">
    <location>
        <begin position="32"/>
        <end position="43"/>
    </location>
</feature>
<dbReference type="Proteomes" id="UP001054252">
    <property type="component" value="Unassembled WGS sequence"/>
</dbReference>
<reference evidence="2 3" key="1">
    <citation type="journal article" date="2021" name="Commun. Biol.">
        <title>The genome of Shorea leprosula (Dipterocarpaceae) highlights the ecological relevance of drought in aseasonal tropical rainforests.</title>
        <authorList>
            <person name="Ng K.K.S."/>
            <person name="Kobayashi M.J."/>
            <person name="Fawcett J.A."/>
            <person name="Hatakeyama M."/>
            <person name="Paape T."/>
            <person name="Ng C.H."/>
            <person name="Ang C.C."/>
            <person name="Tnah L.H."/>
            <person name="Lee C.T."/>
            <person name="Nishiyama T."/>
            <person name="Sese J."/>
            <person name="O'Brien M.J."/>
            <person name="Copetti D."/>
            <person name="Mohd Noor M.I."/>
            <person name="Ong R.C."/>
            <person name="Putra M."/>
            <person name="Sireger I.Z."/>
            <person name="Indrioko S."/>
            <person name="Kosugi Y."/>
            <person name="Izuno A."/>
            <person name="Isagi Y."/>
            <person name="Lee S.L."/>
            <person name="Shimizu K.K."/>
        </authorList>
    </citation>
    <scope>NUCLEOTIDE SEQUENCE [LARGE SCALE GENOMIC DNA]</scope>
    <source>
        <strain evidence="2">214</strain>
    </source>
</reference>
<name>A0AAV5K3Y5_9ROSI</name>
<accession>A0AAV5K3Y5</accession>
<evidence type="ECO:0000313" key="2">
    <source>
        <dbReference type="EMBL" id="GKV18587.1"/>
    </source>
</evidence>
<feature type="region of interest" description="Disordered" evidence="1">
    <location>
        <begin position="24"/>
        <end position="47"/>
    </location>
</feature>
<keyword evidence="3" id="KW-1185">Reference proteome</keyword>
<evidence type="ECO:0000256" key="1">
    <source>
        <dbReference type="SAM" id="MobiDB-lite"/>
    </source>
</evidence>